<dbReference type="RefSeq" id="XP_002556368.1">
    <property type="nucleotide sequence ID" value="XM_002556322.1"/>
</dbReference>
<keyword evidence="2" id="KW-1185">Reference proteome</keyword>
<dbReference type="EMBL" id="CU928180">
    <property type="protein sequence ID" value="CAR30506.1"/>
    <property type="molecule type" value="Genomic_DNA"/>
</dbReference>
<gene>
    <name evidence="1" type="ordered locus">KLTH0H11462g</name>
</gene>
<proteinExistence type="predicted"/>
<evidence type="ECO:0000313" key="2">
    <source>
        <dbReference type="Proteomes" id="UP000002036"/>
    </source>
</evidence>
<sequence>MPPLYFRLYDLSSGREANRSAGFWLLGELAQQLHARCRGYQATNWLARLVAAVPQWASGAHSPYVPRSGSFTVRRICICPSRPAPAESTGDTRARGNGLQETHVYAAAAWANAYVRTHACVLHSQHARGIRVTPSPVQTEAGNRDSQGLLDRKRHSHVTTNTITWTNGPTQPYFFRAAARSGARVSSCVIVLHFSLYSPFLHGGWRTGEKIMYIKVETSYVCDV</sequence>
<dbReference type="GeneID" id="8294701"/>
<accession>C5E395</accession>
<name>C5E395_LACTC</name>
<evidence type="ECO:0000313" key="1">
    <source>
        <dbReference type="EMBL" id="CAR30506.1"/>
    </source>
</evidence>
<dbReference type="HOGENOM" id="CLU_1235214_0_0_1"/>
<reference evidence="1 2" key="1">
    <citation type="journal article" date="2009" name="Genome Res.">
        <title>Comparative genomics of protoploid Saccharomycetaceae.</title>
        <authorList>
            <consortium name="The Genolevures Consortium"/>
            <person name="Souciet J.-L."/>
            <person name="Dujon B."/>
            <person name="Gaillardin C."/>
            <person name="Johnston M."/>
            <person name="Baret P.V."/>
            <person name="Cliften P."/>
            <person name="Sherman D.J."/>
            <person name="Weissenbach J."/>
            <person name="Westhof E."/>
            <person name="Wincker P."/>
            <person name="Jubin C."/>
            <person name="Poulain J."/>
            <person name="Barbe V."/>
            <person name="Segurens B."/>
            <person name="Artiguenave F."/>
            <person name="Anthouard V."/>
            <person name="Vacherie B."/>
            <person name="Val M.-E."/>
            <person name="Fulton R.S."/>
            <person name="Minx P."/>
            <person name="Wilson R."/>
            <person name="Durrens P."/>
            <person name="Jean G."/>
            <person name="Marck C."/>
            <person name="Martin T."/>
            <person name="Nikolski M."/>
            <person name="Rolland T."/>
            <person name="Seret M.-L."/>
            <person name="Casaregola S."/>
            <person name="Despons L."/>
            <person name="Fairhead C."/>
            <person name="Fischer G."/>
            <person name="Lafontaine I."/>
            <person name="Leh V."/>
            <person name="Lemaire M."/>
            <person name="de Montigny J."/>
            <person name="Neuveglise C."/>
            <person name="Thierry A."/>
            <person name="Blanc-Lenfle I."/>
            <person name="Bleykasten C."/>
            <person name="Diffels J."/>
            <person name="Fritsch E."/>
            <person name="Frangeul L."/>
            <person name="Goeffon A."/>
            <person name="Jauniaux N."/>
            <person name="Kachouri-Lafond R."/>
            <person name="Payen C."/>
            <person name="Potier S."/>
            <person name="Pribylova L."/>
            <person name="Ozanne C."/>
            <person name="Richard G.-F."/>
            <person name="Sacerdot C."/>
            <person name="Straub M.-L."/>
            <person name="Talla E."/>
        </authorList>
    </citation>
    <scope>NUCLEOTIDE SEQUENCE [LARGE SCALE GENOMIC DNA]</scope>
    <source>
        <strain evidence="2">ATCC 56472 / CBS 6340 / NRRL Y-8284</strain>
    </source>
</reference>
<dbReference type="InParanoid" id="C5E395"/>
<organism evidence="1 2">
    <name type="scientific">Lachancea thermotolerans (strain ATCC 56472 / CBS 6340 / NRRL Y-8284)</name>
    <name type="common">Yeast</name>
    <name type="synonym">Kluyveromyces thermotolerans</name>
    <dbReference type="NCBI Taxonomy" id="559295"/>
    <lineage>
        <taxon>Eukaryota</taxon>
        <taxon>Fungi</taxon>
        <taxon>Dikarya</taxon>
        <taxon>Ascomycota</taxon>
        <taxon>Saccharomycotina</taxon>
        <taxon>Saccharomycetes</taxon>
        <taxon>Saccharomycetales</taxon>
        <taxon>Saccharomycetaceae</taxon>
        <taxon>Lachancea</taxon>
    </lineage>
</organism>
<dbReference type="KEGG" id="lth:KLTH0H11462g"/>
<dbReference type="AlphaFoldDB" id="C5E395"/>
<protein>
    <submittedName>
        <fullName evidence="1">KLTH0H11462p</fullName>
    </submittedName>
</protein>
<dbReference type="Proteomes" id="UP000002036">
    <property type="component" value="Chromosome H"/>
</dbReference>